<protein>
    <recommendedName>
        <fullName evidence="16">Heme sensor protein HssS</fullName>
        <ecNumber evidence="3">2.7.13.3</ecNumber>
    </recommendedName>
</protein>
<dbReference type="FunFam" id="3.30.565.10:FF:000006">
    <property type="entry name" value="Sensor histidine kinase WalK"/>
    <property type="match status" value="1"/>
</dbReference>
<keyword evidence="21" id="KW-1185">Reference proteome</keyword>
<keyword evidence="11 17" id="KW-1133">Transmembrane helix</keyword>
<dbReference type="InterPro" id="IPR003661">
    <property type="entry name" value="HisK_dim/P_dom"/>
</dbReference>
<proteinExistence type="predicted"/>
<dbReference type="SUPFAM" id="SSF47384">
    <property type="entry name" value="Homodimeric domain of signal transducing histidine kinase"/>
    <property type="match status" value="1"/>
</dbReference>
<evidence type="ECO:0000256" key="15">
    <source>
        <dbReference type="ARBA" id="ARBA00037219"/>
    </source>
</evidence>
<evidence type="ECO:0000313" key="21">
    <source>
        <dbReference type="Proteomes" id="UP000295636"/>
    </source>
</evidence>
<gene>
    <name evidence="20" type="ORF">E1757_06135</name>
</gene>
<keyword evidence="5" id="KW-0597">Phosphoprotein</keyword>
<dbReference type="AlphaFoldDB" id="A0A4R5KW83"/>
<evidence type="ECO:0000256" key="1">
    <source>
        <dbReference type="ARBA" id="ARBA00000085"/>
    </source>
</evidence>
<evidence type="ECO:0000256" key="12">
    <source>
        <dbReference type="ARBA" id="ARBA00023012"/>
    </source>
</evidence>
<dbReference type="Gene3D" id="1.10.287.130">
    <property type="match status" value="1"/>
</dbReference>
<dbReference type="InterPro" id="IPR036097">
    <property type="entry name" value="HisK_dim/P_sf"/>
</dbReference>
<evidence type="ECO:0000256" key="10">
    <source>
        <dbReference type="ARBA" id="ARBA00022840"/>
    </source>
</evidence>
<dbReference type="SMART" id="SM00387">
    <property type="entry name" value="HATPase_c"/>
    <property type="match status" value="1"/>
</dbReference>
<dbReference type="Gene3D" id="3.30.565.10">
    <property type="entry name" value="Histidine kinase-like ATPase, C-terminal domain"/>
    <property type="match status" value="1"/>
</dbReference>
<dbReference type="CDD" id="cd06225">
    <property type="entry name" value="HAMP"/>
    <property type="match status" value="1"/>
</dbReference>
<evidence type="ECO:0000256" key="4">
    <source>
        <dbReference type="ARBA" id="ARBA00022475"/>
    </source>
</evidence>
<dbReference type="PROSITE" id="PS50109">
    <property type="entry name" value="HIS_KIN"/>
    <property type="match status" value="1"/>
</dbReference>
<feature type="domain" description="Histidine kinase" evidence="18">
    <location>
        <begin position="244"/>
        <end position="457"/>
    </location>
</feature>
<dbReference type="InterPro" id="IPR004358">
    <property type="entry name" value="Sig_transdc_His_kin-like_C"/>
</dbReference>
<evidence type="ECO:0000259" key="18">
    <source>
        <dbReference type="PROSITE" id="PS50109"/>
    </source>
</evidence>
<dbReference type="GO" id="GO:0005524">
    <property type="term" value="F:ATP binding"/>
    <property type="evidence" value="ECO:0007669"/>
    <property type="project" value="UniProtKB-KW"/>
</dbReference>
<dbReference type="PRINTS" id="PR00344">
    <property type="entry name" value="BCTRLSENSOR"/>
</dbReference>
<evidence type="ECO:0000256" key="8">
    <source>
        <dbReference type="ARBA" id="ARBA00022741"/>
    </source>
</evidence>
<keyword evidence="14 17" id="KW-0472">Membrane</keyword>
<dbReference type="Pfam" id="PF02518">
    <property type="entry name" value="HATPase_c"/>
    <property type="match status" value="1"/>
</dbReference>
<feature type="transmembrane region" description="Helical" evidence="17">
    <location>
        <begin position="6"/>
        <end position="31"/>
    </location>
</feature>
<dbReference type="RefSeq" id="WP_133225965.1">
    <property type="nucleotide sequence ID" value="NZ_SMRT01000002.1"/>
</dbReference>
<keyword evidence="12" id="KW-0902">Two-component regulatory system</keyword>
<keyword evidence="9 20" id="KW-0418">Kinase</keyword>
<evidence type="ECO:0000256" key="3">
    <source>
        <dbReference type="ARBA" id="ARBA00012438"/>
    </source>
</evidence>
<dbReference type="SMART" id="SM00304">
    <property type="entry name" value="HAMP"/>
    <property type="match status" value="1"/>
</dbReference>
<comment type="caution">
    <text evidence="20">The sequence shown here is derived from an EMBL/GenBank/DDBJ whole genome shotgun (WGS) entry which is preliminary data.</text>
</comment>
<evidence type="ECO:0000256" key="5">
    <source>
        <dbReference type="ARBA" id="ARBA00022553"/>
    </source>
</evidence>
<dbReference type="CDD" id="cd00082">
    <property type="entry name" value="HisKA"/>
    <property type="match status" value="1"/>
</dbReference>
<dbReference type="SUPFAM" id="SSF55874">
    <property type="entry name" value="ATPase domain of HSP90 chaperone/DNA topoisomerase II/histidine kinase"/>
    <property type="match status" value="1"/>
</dbReference>
<evidence type="ECO:0000259" key="19">
    <source>
        <dbReference type="PROSITE" id="PS50885"/>
    </source>
</evidence>
<dbReference type="GO" id="GO:0005886">
    <property type="term" value="C:plasma membrane"/>
    <property type="evidence" value="ECO:0007669"/>
    <property type="project" value="UniProtKB-SubCell"/>
</dbReference>
<sequence>MRTLYTRIVITFILIALVSGLSALLLSNIYLGKIRENNEQKVLNISNEIRLLYEKVPDLALDVYLSHISNMGFQIYTVNDRMEETFYGSPFKNREIDVKQIRGVLEGEVYHGMVEAQHWLTVNGFFENSIRNSVGVPLKIKGADYALFVRPNLEQQIGDVRVLLGILLVITFLVSIVLIAVSTQFIVKPLKKLTKATKKIVEGDYNIEIDLARQDELGNLARHFTFMAQSIKQLDEMRQQFVANVSHEIQSPLTSIQGFAQAILEKEATPVQSERYLHIIEEESRRLSSLSKQLLTLATLDKENNVMNPSAFRLDEQLRQILIVSEWQWAEKQLSIELDLEQTVITADQQLLYQVWFNFITNSIKFTPSGGTISLKLAVKDDVVVEVSDTGIGIPESDLPRIFERFYKVDRARDRTRSGSGLGLSIAKKIVELHHGSINVQSESGKGTSVTVHLPFL</sequence>
<dbReference type="SMART" id="SM00388">
    <property type="entry name" value="HisKA"/>
    <property type="match status" value="1"/>
</dbReference>
<dbReference type="PROSITE" id="PS50885">
    <property type="entry name" value="HAMP"/>
    <property type="match status" value="1"/>
</dbReference>
<evidence type="ECO:0000256" key="13">
    <source>
        <dbReference type="ARBA" id="ARBA00023026"/>
    </source>
</evidence>
<comment type="function">
    <text evidence="15">Member of the two-component regulatory system HssS/HssR involved in intracellular heme homeostasis and tempering of staphylococcal virulence. HssS functions as a heme sensor histidine kinase which is autophosphorylated at a histidine residue and transfers its phosphate group to an aspartate residue of HssR. HssR/HssS activates the expression of hrtAB, an efflux pump, in response to extracellular heme, hemin, hemoglobin or blood.</text>
</comment>
<dbReference type="GO" id="GO:0000155">
    <property type="term" value="F:phosphorelay sensor kinase activity"/>
    <property type="evidence" value="ECO:0007669"/>
    <property type="project" value="InterPro"/>
</dbReference>
<dbReference type="FunFam" id="1.10.287.130:FF:000001">
    <property type="entry name" value="Two-component sensor histidine kinase"/>
    <property type="match status" value="1"/>
</dbReference>
<keyword evidence="4" id="KW-1003">Cell membrane</keyword>
<dbReference type="InterPro" id="IPR050398">
    <property type="entry name" value="HssS/ArlS-like"/>
</dbReference>
<dbReference type="PANTHER" id="PTHR45528">
    <property type="entry name" value="SENSOR HISTIDINE KINASE CPXA"/>
    <property type="match status" value="1"/>
</dbReference>
<comment type="subcellular location">
    <subcellularLocation>
        <location evidence="2">Cell membrane</location>
        <topology evidence="2">Multi-pass membrane protein</topology>
    </subcellularLocation>
</comment>
<evidence type="ECO:0000256" key="17">
    <source>
        <dbReference type="SAM" id="Phobius"/>
    </source>
</evidence>
<dbReference type="InterPro" id="IPR005467">
    <property type="entry name" value="His_kinase_dom"/>
</dbReference>
<dbReference type="InterPro" id="IPR003660">
    <property type="entry name" value="HAMP_dom"/>
</dbReference>
<evidence type="ECO:0000256" key="7">
    <source>
        <dbReference type="ARBA" id="ARBA00022692"/>
    </source>
</evidence>
<keyword evidence="10" id="KW-0067">ATP-binding</keyword>
<keyword evidence="6" id="KW-0808">Transferase</keyword>
<feature type="transmembrane region" description="Helical" evidence="17">
    <location>
        <begin position="162"/>
        <end position="187"/>
    </location>
</feature>
<evidence type="ECO:0000313" key="20">
    <source>
        <dbReference type="EMBL" id="TDF99428.1"/>
    </source>
</evidence>
<dbReference type="PANTHER" id="PTHR45528:SF11">
    <property type="entry name" value="HISTIDINE KINASE"/>
    <property type="match status" value="1"/>
</dbReference>
<feature type="domain" description="HAMP" evidence="19">
    <location>
        <begin position="184"/>
        <end position="236"/>
    </location>
</feature>
<dbReference type="Gene3D" id="6.10.340.10">
    <property type="match status" value="1"/>
</dbReference>
<dbReference type="EC" id="2.7.13.3" evidence="3"/>
<evidence type="ECO:0000256" key="14">
    <source>
        <dbReference type="ARBA" id="ARBA00023136"/>
    </source>
</evidence>
<reference evidence="20 21" key="1">
    <citation type="submission" date="2019-03" db="EMBL/GenBank/DDBJ databases">
        <title>This is whole genome sequence of Paenibacillus sp MS74 strain.</title>
        <authorList>
            <person name="Trinh H.N."/>
        </authorList>
    </citation>
    <scope>NUCLEOTIDE SEQUENCE [LARGE SCALE GENOMIC DNA]</scope>
    <source>
        <strain evidence="20 21">MS74</strain>
    </source>
</reference>
<dbReference type="EMBL" id="SMRT01000002">
    <property type="protein sequence ID" value="TDF99428.1"/>
    <property type="molecule type" value="Genomic_DNA"/>
</dbReference>
<keyword evidence="7 17" id="KW-0812">Transmembrane</keyword>
<accession>A0A4R5KW83</accession>
<evidence type="ECO:0000256" key="6">
    <source>
        <dbReference type="ARBA" id="ARBA00022679"/>
    </source>
</evidence>
<dbReference type="Pfam" id="PF00512">
    <property type="entry name" value="HisKA"/>
    <property type="match status" value="1"/>
</dbReference>
<evidence type="ECO:0000256" key="11">
    <source>
        <dbReference type="ARBA" id="ARBA00022989"/>
    </source>
</evidence>
<name>A0A4R5KW83_9BACL</name>
<dbReference type="OrthoDB" id="9813151at2"/>
<evidence type="ECO:0000256" key="9">
    <source>
        <dbReference type="ARBA" id="ARBA00022777"/>
    </source>
</evidence>
<dbReference type="SUPFAM" id="SSF158472">
    <property type="entry name" value="HAMP domain-like"/>
    <property type="match status" value="1"/>
</dbReference>
<evidence type="ECO:0000256" key="2">
    <source>
        <dbReference type="ARBA" id="ARBA00004651"/>
    </source>
</evidence>
<dbReference type="InterPro" id="IPR036890">
    <property type="entry name" value="HATPase_C_sf"/>
</dbReference>
<keyword evidence="8" id="KW-0547">Nucleotide-binding</keyword>
<keyword evidence="13" id="KW-0843">Virulence</keyword>
<dbReference type="Pfam" id="PF00672">
    <property type="entry name" value="HAMP"/>
    <property type="match status" value="1"/>
</dbReference>
<dbReference type="Proteomes" id="UP000295636">
    <property type="component" value="Unassembled WGS sequence"/>
</dbReference>
<comment type="catalytic activity">
    <reaction evidence="1">
        <text>ATP + protein L-histidine = ADP + protein N-phospho-L-histidine.</text>
        <dbReference type="EC" id="2.7.13.3"/>
    </reaction>
</comment>
<organism evidence="20 21">
    <name type="scientific">Paenibacillus piri</name>
    <dbReference type="NCBI Taxonomy" id="2547395"/>
    <lineage>
        <taxon>Bacteria</taxon>
        <taxon>Bacillati</taxon>
        <taxon>Bacillota</taxon>
        <taxon>Bacilli</taxon>
        <taxon>Bacillales</taxon>
        <taxon>Paenibacillaceae</taxon>
        <taxon>Paenibacillus</taxon>
    </lineage>
</organism>
<dbReference type="InterPro" id="IPR003594">
    <property type="entry name" value="HATPase_dom"/>
</dbReference>
<evidence type="ECO:0000256" key="16">
    <source>
        <dbReference type="ARBA" id="ARBA00040841"/>
    </source>
</evidence>
<dbReference type="CDD" id="cd00075">
    <property type="entry name" value="HATPase"/>
    <property type="match status" value="1"/>
</dbReference>